<feature type="transmembrane region" description="Helical" evidence="1">
    <location>
        <begin position="6"/>
        <end position="34"/>
    </location>
</feature>
<sequence length="135" mass="15447">MIWNLIVPIIAMSEIGMTIQGVVGLTILLTILFYNHVFVPAARNFTGHHSDLLVLCMLLNQHLCLVLNTTWMTAKPNSPYQEHKSKNIKVTTHVNLKPANKILIYSIQTDLGETKITDLQVWGWNFHKLFHEMLV</sequence>
<accession>A0A9I9E5N4</accession>
<name>A0A9I9E5N4_CUCME</name>
<proteinExistence type="predicted"/>
<dbReference type="EnsemblPlants" id="MELO3C029107.2.1">
    <property type="protein sequence ID" value="MELO3C029107.2.1"/>
    <property type="gene ID" value="MELO3C029107.2"/>
</dbReference>
<keyword evidence="1" id="KW-0472">Membrane</keyword>
<dbReference type="Gramene" id="MELO3C029107.2.1">
    <property type="protein sequence ID" value="MELO3C029107.2.1"/>
    <property type="gene ID" value="MELO3C029107.2"/>
</dbReference>
<evidence type="ECO:0000256" key="1">
    <source>
        <dbReference type="SAM" id="Phobius"/>
    </source>
</evidence>
<reference evidence="2" key="1">
    <citation type="submission" date="2023-03" db="UniProtKB">
        <authorList>
            <consortium name="EnsemblPlants"/>
        </authorList>
    </citation>
    <scope>IDENTIFICATION</scope>
</reference>
<organism evidence="2">
    <name type="scientific">Cucumis melo</name>
    <name type="common">Muskmelon</name>
    <dbReference type="NCBI Taxonomy" id="3656"/>
    <lineage>
        <taxon>Eukaryota</taxon>
        <taxon>Viridiplantae</taxon>
        <taxon>Streptophyta</taxon>
        <taxon>Embryophyta</taxon>
        <taxon>Tracheophyta</taxon>
        <taxon>Spermatophyta</taxon>
        <taxon>Magnoliopsida</taxon>
        <taxon>eudicotyledons</taxon>
        <taxon>Gunneridae</taxon>
        <taxon>Pentapetalae</taxon>
        <taxon>rosids</taxon>
        <taxon>fabids</taxon>
        <taxon>Cucurbitales</taxon>
        <taxon>Cucurbitaceae</taxon>
        <taxon>Benincaseae</taxon>
        <taxon>Cucumis</taxon>
    </lineage>
</organism>
<keyword evidence="1" id="KW-1133">Transmembrane helix</keyword>
<protein>
    <submittedName>
        <fullName evidence="2">Uncharacterized protein</fullName>
    </submittedName>
</protein>
<dbReference type="AlphaFoldDB" id="A0A9I9E5N4"/>
<evidence type="ECO:0000313" key="2">
    <source>
        <dbReference type="EnsemblPlants" id="MELO3C029107.2.1"/>
    </source>
</evidence>
<keyword evidence="1" id="KW-0812">Transmembrane</keyword>